<dbReference type="EnsemblFungi" id="EJT78717">
    <property type="protein sequence ID" value="EJT78717"/>
    <property type="gene ID" value="GGTG_03815"/>
</dbReference>
<keyword evidence="9" id="KW-0496">Mitochondrion</keyword>
<evidence type="ECO:0000256" key="6">
    <source>
        <dbReference type="ARBA" id="ARBA00022946"/>
    </source>
</evidence>
<dbReference type="GO" id="GO:0141148">
    <property type="term" value="F:enoyl-[acyl-carrier-protein] reductase (NADPH) activity"/>
    <property type="evidence" value="ECO:0007669"/>
    <property type="project" value="UniProtKB-EC"/>
</dbReference>
<dbReference type="InterPro" id="IPR020843">
    <property type="entry name" value="ER"/>
</dbReference>
<evidence type="ECO:0000313" key="14">
    <source>
        <dbReference type="EMBL" id="EJT78717.1"/>
    </source>
</evidence>
<dbReference type="RefSeq" id="XP_009219862.1">
    <property type="nucleotide sequence ID" value="XM_009221598.1"/>
</dbReference>
<keyword evidence="8" id="KW-0443">Lipid metabolism</keyword>
<reference evidence="14" key="2">
    <citation type="submission" date="2010-07" db="EMBL/GenBank/DDBJ databases">
        <authorList>
            <consortium name="The Broad Institute Genome Sequencing Platform"/>
            <consortium name="Broad Institute Genome Sequencing Center for Infectious Disease"/>
            <person name="Ma L.-J."/>
            <person name="Dead R."/>
            <person name="Young S."/>
            <person name="Zeng Q."/>
            <person name="Koehrsen M."/>
            <person name="Alvarado L."/>
            <person name="Berlin A."/>
            <person name="Chapman S.B."/>
            <person name="Chen Z."/>
            <person name="Freedman E."/>
            <person name="Gellesch M."/>
            <person name="Goldberg J."/>
            <person name="Griggs A."/>
            <person name="Gujja S."/>
            <person name="Heilman E.R."/>
            <person name="Heiman D."/>
            <person name="Hepburn T."/>
            <person name="Howarth C."/>
            <person name="Jen D."/>
            <person name="Larson L."/>
            <person name="Mehta T."/>
            <person name="Neiman D."/>
            <person name="Pearson M."/>
            <person name="Roberts A."/>
            <person name="Saif S."/>
            <person name="Shea T."/>
            <person name="Shenoy N."/>
            <person name="Sisk P."/>
            <person name="Stolte C."/>
            <person name="Sykes S."/>
            <person name="Walk T."/>
            <person name="White J."/>
            <person name="Yandava C."/>
            <person name="Haas B."/>
            <person name="Nusbaum C."/>
            <person name="Birren B."/>
        </authorList>
    </citation>
    <scope>NUCLEOTIDE SEQUENCE</scope>
    <source>
        <strain evidence="14">R3-111a-1</strain>
    </source>
</reference>
<dbReference type="GO" id="GO:0005739">
    <property type="term" value="C:mitochondrion"/>
    <property type="evidence" value="ECO:0007669"/>
    <property type="project" value="UniProtKB-SubCell"/>
</dbReference>
<evidence type="ECO:0000259" key="13">
    <source>
        <dbReference type="SMART" id="SM00829"/>
    </source>
</evidence>
<dbReference type="OrthoDB" id="7482721at2759"/>
<evidence type="ECO:0000256" key="12">
    <source>
        <dbReference type="ARBA" id="ARBA00048843"/>
    </source>
</evidence>
<dbReference type="InterPro" id="IPR051034">
    <property type="entry name" value="Mito_Enoyl-ACP_Reductase"/>
</dbReference>
<keyword evidence="5" id="KW-0521">NADP</keyword>
<comment type="subcellular location">
    <subcellularLocation>
        <location evidence="1">Mitochondrion</location>
    </subcellularLocation>
</comment>
<evidence type="ECO:0000313" key="15">
    <source>
        <dbReference type="EnsemblFungi" id="EJT78717"/>
    </source>
</evidence>
<dbReference type="PANTHER" id="PTHR43981">
    <property type="entry name" value="ENOYL-[ACYL-CARRIER-PROTEIN] REDUCTASE, MITOCHONDRIAL"/>
    <property type="match status" value="1"/>
</dbReference>
<keyword evidence="4" id="KW-0276">Fatty acid metabolism</keyword>
<dbReference type="SUPFAM" id="SSF51735">
    <property type="entry name" value="NAD(P)-binding Rossmann-fold domains"/>
    <property type="match status" value="1"/>
</dbReference>
<sequence length="389" mass="41608">MSDQFSITAAATAVTSKTAAERVHFHYGGRQSITNTELAPGHVLVSFQISPINPQDLMVIAGLYPVKPVFKDENGEGILGYDGVARVEAMPVVEGDAASASAPGRDGDLHPGDLVIPRRHGLGTWRRTAIVKAEDLIRLPPDTDPLGASLLRMVFLPAYLMVEDTRPLKPGDWIVQNAASGAIARLVTQFARLKGCHVCSVVRDRDSAGLEALRPVLQRDGASVVITEGELRESGVDAHPRLAEAAAQGRVALALDGVFGEPGERLASLLSKGATYADYGSLGGADGVVRLSQRLLFWNEVSFGHFRLSENLARRTPTQQESLLWWFAELLAGGKLSAPDVTRIKVPKAAALTGQESSDAFEKQVILALSGEWKEKVGAGKHVLDFGAI</sequence>
<keyword evidence="10" id="KW-0275">Fatty acid biosynthesis</keyword>
<keyword evidence="16" id="KW-1185">Reference proteome</keyword>
<evidence type="ECO:0000256" key="9">
    <source>
        <dbReference type="ARBA" id="ARBA00023128"/>
    </source>
</evidence>
<evidence type="ECO:0000256" key="1">
    <source>
        <dbReference type="ARBA" id="ARBA00004173"/>
    </source>
</evidence>
<evidence type="ECO:0000256" key="2">
    <source>
        <dbReference type="ARBA" id="ARBA00010371"/>
    </source>
</evidence>
<accession>J3NRB1</accession>
<keyword evidence="7" id="KW-0560">Oxidoreductase</keyword>
<keyword evidence="3" id="KW-0444">Lipid biosynthesis</keyword>
<dbReference type="SMART" id="SM00829">
    <property type="entry name" value="PKS_ER"/>
    <property type="match status" value="1"/>
</dbReference>
<dbReference type="Gene3D" id="3.40.50.720">
    <property type="entry name" value="NAD(P)-binding Rossmann-like Domain"/>
    <property type="match status" value="1"/>
</dbReference>
<dbReference type="EC" id="1.3.1.104" evidence="11"/>
<comment type="catalytic activity">
    <reaction evidence="12">
        <text>a 2,3-saturated acyl-[ACP] + NADP(+) = a (2E)-enoyl-[ACP] + NADPH + H(+)</text>
        <dbReference type="Rhea" id="RHEA:22564"/>
        <dbReference type="Rhea" id="RHEA-COMP:9925"/>
        <dbReference type="Rhea" id="RHEA-COMP:9926"/>
        <dbReference type="ChEBI" id="CHEBI:15378"/>
        <dbReference type="ChEBI" id="CHEBI:57783"/>
        <dbReference type="ChEBI" id="CHEBI:58349"/>
        <dbReference type="ChEBI" id="CHEBI:78784"/>
        <dbReference type="ChEBI" id="CHEBI:78785"/>
        <dbReference type="EC" id="1.3.1.104"/>
    </reaction>
</comment>
<gene>
    <name evidence="15" type="primary">20344273</name>
    <name evidence="14" type="ORF">GGTG_03815</name>
</gene>
<protein>
    <recommendedName>
        <fullName evidence="11">enoyl-[acyl-carrier-protein] reductase</fullName>
        <ecNumber evidence="11">1.3.1.104</ecNumber>
    </recommendedName>
</protein>
<reference evidence="15" key="4">
    <citation type="journal article" date="2015" name="G3 (Bethesda)">
        <title>Genome sequences of three phytopathogenic species of the Magnaporthaceae family of fungi.</title>
        <authorList>
            <person name="Okagaki L.H."/>
            <person name="Nunes C.C."/>
            <person name="Sailsbery J."/>
            <person name="Clay B."/>
            <person name="Brown D."/>
            <person name="John T."/>
            <person name="Oh Y."/>
            <person name="Young N."/>
            <person name="Fitzgerald M."/>
            <person name="Haas B.J."/>
            <person name="Zeng Q."/>
            <person name="Young S."/>
            <person name="Adiconis X."/>
            <person name="Fan L."/>
            <person name="Levin J.Z."/>
            <person name="Mitchell T.K."/>
            <person name="Okubara P.A."/>
            <person name="Farman M.L."/>
            <person name="Kohn L.M."/>
            <person name="Birren B."/>
            <person name="Ma L.-J."/>
            <person name="Dean R.A."/>
        </authorList>
    </citation>
    <scope>NUCLEOTIDE SEQUENCE</scope>
    <source>
        <strain evidence="15">R3-111a-1</strain>
    </source>
</reference>
<name>J3NRB1_GAET3</name>
<keyword evidence="6" id="KW-0809">Transit peptide</keyword>
<dbReference type="STRING" id="644352.J3NRB1"/>
<reference evidence="14" key="3">
    <citation type="submission" date="2010-09" db="EMBL/GenBank/DDBJ databases">
        <title>Annotation of Gaeumannomyces graminis var. tritici R3-111a-1.</title>
        <authorList>
            <consortium name="The Broad Institute Genome Sequencing Platform"/>
            <person name="Ma L.-J."/>
            <person name="Dead R."/>
            <person name="Young S.K."/>
            <person name="Zeng Q."/>
            <person name="Gargeya S."/>
            <person name="Fitzgerald M."/>
            <person name="Haas B."/>
            <person name="Abouelleil A."/>
            <person name="Alvarado L."/>
            <person name="Arachchi H.M."/>
            <person name="Berlin A."/>
            <person name="Brown A."/>
            <person name="Chapman S.B."/>
            <person name="Chen Z."/>
            <person name="Dunbar C."/>
            <person name="Freedman E."/>
            <person name="Gearin G."/>
            <person name="Gellesch M."/>
            <person name="Goldberg J."/>
            <person name="Griggs A."/>
            <person name="Gujja S."/>
            <person name="Heiman D."/>
            <person name="Howarth C."/>
            <person name="Larson L."/>
            <person name="Lui A."/>
            <person name="MacDonald P.J.P."/>
            <person name="Mehta T."/>
            <person name="Montmayeur A."/>
            <person name="Murphy C."/>
            <person name="Neiman D."/>
            <person name="Pearson M."/>
            <person name="Priest M."/>
            <person name="Roberts A."/>
            <person name="Saif S."/>
            <person name="Shea T."/>
            <person name="Shenoy N."/>
            <person name="Sisk P."/>
            <person name="Stolte C."/>
            <person name="Sykes S."/>
            <person name="Yandava C."/>
            <person name="Wortman J."/>
            <person name="Nusbaum C."/>
            <person name="Birren B."/>
        </authorList>
    </citation>
    <scope>NUCLEOTIDE SEQUENCE</scope>
    <source>
        <strain evidence="14">R3-111a-1</strain>
    </source>
</reference>
<dbReference type="HOGENOM" id="CLU_026673_17_1_1"/>
<dbReference type="Gene3D" id="3.90.180.10">
    <property type="entry name" value="Medium-chain alcohol dehydrogenases, catalytic domain"/>
    <property type="match status" value="1"/>
</dbReference>
<evidence type="ECO:0000256" key="8">
    <source>
        <dbReference type="ARBA" id="ARBA00023098"/>
    </source>
</evidence>
<organism evidence="14">
    <name type="scientific">Gaeumannomyces tritici (strain R3-111a-1)</name>
    <name type="common">Wheat and barley take-all root rot fungus</name>
    <name type="synonym">Gaeumannomyces graminis var. tritici</name>
    <dbReference type="NCBI Taxonomy" id="644352"/>
    <lineage>
        <taxon>Eukaryota</taxon>
        <taxon>Fungi</taxon>
        <taxon>Dikarya</taxon>
        <taxon>Ascomycota</taxon>
        <taxon>Pezizomycotina</taxon>
        <taxon>Sordariomycetes</taxon>
        <taxon>Sordariomycetidae</taxon>
        <taxon>Magnaporthales</taxon>
        <taxon>Magnaporthaceae</taxon>
        <taxon>Gaeumannomyces</taxon>
    </lineage>
</organism>
<evidence type="ECO:0000256" key="3">
    <source>
        <dbReference type="ARBA" id="ARBA00022516"/>
    </source>
</evidence>
<comment type="similarity">
    <text evidence="2">Belongs to the zinc-containing alcohol dehydrogenase family. Quinone oxidoreductase subfamily.</text>
</comment>
<dbReference type="CDD" id="cd08290">
    <property type="entry name" value="ETR"/>
    <property type="match status" value="1"/>
</dbReference>
<reference evidence="15" key="5">
    <citation type="submission" date="2018-04" db="UniProtKB">
        <authorList>
            <consortium name="EnsemblFungi"/>
        </authorList>
    </citation>
    <scope>IDENTIFICATION</scope>
    <source>
        <strain evidence="15">R3-111a-1</strain>
    </source>
</reference>
<dbReference type="Proteomes" id="UP000006039">
    <property type="component" value="Unassembled WGS sequence"/>
</dbReference>
<dbReference type="SUPFAM" id="SSF50129">
    <property type="entry name" value="GroES-like"/>
    <property type="match status" value="1"/>
</dbReference>
<evidence type="ECO:0000256" key="7">
    <source>
        <dbReference type="ARBA" id="ARBA00023002"/>
    </source>
</evidence>
<evidence type="ECO:0000313" key="16">
    <source>
        <dbReference type="Proteomes" id="UP000006039"/>
    </source>
</evidence>
<dbReference type="GeneID" id="20344273"/>
<evidence type="ECO:0000256" key="5">
    <source>
        <dbReference type="ARBA" id="ARBA00022857"/>
    </source>
</evidence>
<proteinExistence type="inferred from homology"/>
<feature type="domain" description="Enoyl reductase (ER)" evidence="13">
    <location>
        <begin position="18"/>
        <end position="366"/>
    </location>
</feature>
<reference evidence="16" key="1">
    <citation type="submission" date="2010-07" db="EMBL/GenBank/DDBJ databases">
        <title>The genome sequence of Gaeumannomyces graminis var. tritici strain R3-111a-1.</title>
        <authorList>
            <consortium name="The Broad Institute Genome Sequencing Platform"/>
            <person name="Ma L.-J."/>
            <person name="Dead R."/>
            <person name="Young S."/>
            <person name="Zeng Q."/>
            <person name="Koehrsen M."/>
            <person name="Alvarado L."/>
            <person name="Berlin A."/>
            <person name="Chapman S.B."/>
            <person name="Chen Z."/>
            <person name="Freedman E."/>
            <person name="Gellesch M."/>
            <person name="Goldberg J."/>
            <person name="Griggs A."/>
            <person name="Gujja S."/>
            <person name="Heilman E.R."/>
            <person name="Heiman D."/>
            <person name="Hepburn T."/>
            <person name="Howarth C."/>
            <person name="Jen D."/>
            <person name="Larson L."/>
            <person name="Mehta T."/>
            <person name="Neiman D."/>
            <person name="Pearson M."/>
            <person name="Roberts A."/>
            <person name="Saif S."/>
            <person name="Shea T."/>
            <person name="Shenoy N."/>
            <person name="Sisk P."/>
            <person name="Stolte C."/>
            <person name="Sykes S."/>
            <person name="Walk T."/>
            <person name="White J."/>
            <person name="Yandava C."/>
            <person name="Haas B."/>
            <person name="Nusbaum C."/>
            <person name="Birren B."/>
        </authorList>
    </citation>
    <scope>NUCLEOTIDE SEQUENCE [LARGE SCALE GENOMIC DNA]</scope>
    <source>
        <strain evidence="16">R3-111a-1</strain>
    </source>
</reference>
<evidence type="ECO:0000256" key="10">
    <source>
        <dbReference type="ARBA" id="ARBA00023160"/>
    </source>
</evidence>
<dbReference type="InterPro" id="IPR036291">
    <property type="entry name" value="NAD(P)-bd_dom_sf"/>
</dbReference>
<dbReference type="AlphaFoldDB" id="J3NRB1"/>
<evidence type="ECO:0000256" key="4">
    <source>
        <dbReference type="ARBA" id="ARBA00022832"/>
    </source>
</evidence>
<dbReference type="eggNOG" id="KOG0025">
    <property type="taxonomic scope" value="Eukaryota"/>
</dbReference>
<dbReference type="EMBL" id="GL385396">
    <property type="protein sequence ID" value="EJT78717.1"/>
    <property type="molecule type" value="Genomic_DNA"/>
</dbReference>
<dbReference type="PANTHER" id="PTHR43981:SF2">
    <property type="entry name" value="ENOYL-[ACYL-CARRIER-PROTEIN] REDUCTASE, MITOCHONDRIAL"/>
    <property type="match status" value="1"/>
</dbReference>
<evidence type="ECO:0000256" key="11">
    <source>
        <dbReference type="ARBA" id="ARBA00038963"/>
    </source>
</evidence>
<dbReference type="InterPro" id="IPR011032">
    <property type="entry name" value="GroES-like_sf"/>
</dbReference>
<dbReference type="VEuPathDB" id="FungiDB:GGTG_03815"/>
<dbReference type="GO" id="GO:0006633">
    <property type="term" value="P:fatty acid biosynthetic process"/>
    <property type="evidence" value="ECO:0007669"/>
    <property type="project" value="UniProtKB-KW"/>
</dbReference>